<protein>
    <recommendedName>
        <fullName evidence="3">Lipocalin-like protein</fullName>
    </recommendedName>
</protein>
<gene>
    <name evidence="1" type="ORF">GCM10022216_23600</name>
</gene>
<evidence type="ECO:0000313" key="2">
    <source>
        <dbReference type="Proteomes" id="UP001500101"/>
    </source>
</evidence>
<comment type="caution">
    <text evidence="1">The sequence shown here is derived from an EMBL/GenBank/DDBJ whole genome shotgun (WGS) entry which is preliminary data.</text>
</comment>
<dbReference type="Proteomes" id="UP001500101">
    <property type="component" value="Unassembled WGS sequence"/>
</dbReference>
<dbReference type="EMBL" id="BAAAZI010000010">
    <property type="protein sequence ID" value="GAA4142533.1"/>
    <property type="molecule type" value="Genomic_DNA"/>
</dbReference>
<name>A0ABP7YXK4_9SPHI</name>
<sequence length="127" mass="14514">MSCGKNHMDEFATGNSQKGIVGKWKLVRSENGIGNGDVNVVDRRSENFIITFDSIGNTTNPNFECKGKYNFTWDEEGKNHEPNMTINFDCPVSTAEYYAGFEDNNHLYLSNVHCDEQCTDIYRRLKD</sequence>
<evidence type="ECO:0000313" key="1">
    <source>
        <dbReference type="EMBL" id="GAA4142533.1"/>
    </source>
</evidence>
<reference evidence="2" key="1">
    <citation type="journal article" date="2019" name="Int. J. Syst. Evol. Microbiol.">
        <title>The Global Catalogue of Microorganisms (GCM) 10K type strain sequencing project: providing services to taxonomists for standard genome sequencing and annotation.</title>
        <authorList>
            <consortium name="The Broad Institute Genomics Platform"/>
            <consortium name="The Broad Institute Genome Sequencing Center for Infectious Disease"/>
            <person name="Wu L."/>
            <person name="Ma J."/>
        </authorList>
    </citation>
    <scope>NUCLEOTIDE SEQUENCE [LARGE SCALE GENOMIC DNA]</scope>
    <source>
        <strain evidence="2">JCM 16704</strain>
    </source>
</reference>
<keyword evidence="2" id="KW-1185">Reference proteome</keyword>
<proteinExistence type="predicted"/>
<accession>A0ABP7YXK4</accession>
<evidence type="ECO:0008006" key="3">
    <source>
        <dbReference type="Google" id="ProtNLM"/>
    </source>
</evidence>
<organism evidence="1 2">
    <name type="scientific">Sphingobacterium kyonggiense</name>
    <dbReference type="NCBI Taxonomy" id="714075"/>
    <lineage>
        <taxon>Bacteria</taxon>
        <taxon>Pseudomonadati</taxon>
        <taxon>Bacteroidota</taxon>
        <taxon>Sphingobacteriia</taxon>
        <taxon>Sphingobacteriales</taxon>
        <taxon>Sphingobacteriaceae</taxon>
        <taxon>Sphingobacterium</taxon>
    </lineage>
</organism>